<dbReference type="Proteomes" id="UP000240418">
    <property type="component" value="Unassembled WGS sequence"/>
</dbReference>
<proteinExistence type="predicted"/>
<dbReference type="EMBL" id="PYGJ01000002">
    <property type="protein sequence ID" value="PSL20952.1"/>
    <property type="molecule type" value="Genomic_DNA"/>
</dbReference>
<keyword evidence="2" id="KW-1185">Reference proteome</keyword>
<sequence length="113" mass="12311">MPDLNDLKPDVFVPQLLNVARTTAGPLWDDIQQTASHEFRVLALRIRDIGEGVASGDVSRTAARILFRMAKRNLIATIAMLTIMIEAAAQKLVNAVLKEIKSIVNGALGFTLV</sequence>
<evidence type="ECO:0000313" key="1">
    <source>
        <dbReference type="EMBL" id="PSL20952.1"/>
    </source>
</evidence>
<dbReference type="RefSeq" id="WP_106607167.1">
    <property type="nucleotide sequence ID" value="NZ_PYGJ01000002.1"/>
</dbReference>
<dbReference type="AlphaFoldDB" id="A0A2P8FGU8"/>
<evidence type="ECO:0000313" key="2">
    <source>
        <dbReference type="Proteomes" id="UP000240418"/>
    </source>
</evidence>
<organism evidence="1 2">
    <name type="scientific">Shimia abyssi</name>
    <dbReference type="NCBI Taxonomy" id="1662395"/>
    <lineage>
        <taxon>Bacteria</taxon>
        <taxon>Pseudomonadati</taxon>
        <taxon>Pseudomonadota</taxon>
        <taxon>Alphaproteobacteria</taxon>
        <taxon>Rhodobacterales</taxon>
        <taxon>Roseobacteraceae</taxon>
    </lineage>
</organism>
<gene>
    <name evidence="1" type="ORF">CLV88_10271</name>
</gene>
<dbReference type="OrthoDB" id="7567545at2"/>
<reference evidence="1 2" key="1">
    <citation type="submission" date="2018-03" db="EMBL/GenBank/DDBJ databases">
        <title>Genomic Encyclopedia of Archaeal and Bacterial Type Strains, Phase II (KMG-II): from individual species to whole genera.</title>
        <authorList>
            <person name="Goeker M."/>
        </authorList>
    </citation>
    <scope>NUCLEOTIDE SEQUENCE [LARGE SCALE GENOMIC DNA]</scope>
    <source>
        <strain evidence="1 2">DSM 100673</strain>
    </source>
</reference>
<accession>A0A2P8FGU8</accession>
<comment type="caution">
    <text evidence="1">The sequence shown here is derived from an EMBL/GenBank/DDBJ whole genome shotgun (WGS) entry which is preliminary data.</text>
</comment>
<name>A0A2P8FGU8_9RHOB</name>
<protein>
    <submittedName>
        <fullName evidence="1">Uncharacterized protein</fullName>
    </submittedName>
</protein>